<proteinExistence type="predicted"/>
<dbReference type="EMBL" id="MNAN01000007">
    <property type="protein sequence ID" value="OHU97910.1"/>
    <property type="molecule type" value="Genomic_DNA"/>
</dbReference>
<accession>A0A1S1NCL3</accession>
<keyword evidence="3" id="KW-1185">Reference proteome</keyword>
<evidence type="ECO:0000313" key="3">
    <source>
        <dbReference type="Proteomes" id="UP000180253"/>
    </source>
</evidence>
<dbReference type="Gene3D" id="2.60.40.420">
    <property type="entry name" value="Cupredoxins - blue copper proteins"/>
    <property type="match status" value="1"/>
</dbReference>
<dbReference type="STRING" id="327939.BIW53_00615"/>
<evidence type="ECO:0000256" key="1">
    <source>
        <dbReference type="SAM" id="SignalP"/>
    </source>
</evidence>
<feature type="chain" id="PRO_5010189227" description="Methylamine utilization protein" evidence="1">
    <location>
        <begin position="20"/>
        <end position="214"/>
    </location>
</feature>
<comment type="caution">
    <text evidence="2">The sequence shown here is derived from an EMBL/GenBank/DDBJ whole genome shotgun (WGS) entry which is preliminary data.</text>
</comment>
<evidence type="ECO:0008006" key="4">
    <source>
        <dbReference type="Google" id="ProtNLM"/>
    </source>
</evidence>
<dbReference type="InterPro" id="IPR008972">
    <property type="entry name" value="Cupredoxin"/>
</dbReference>
<dbReference type="InterPro" id="IPR034242">
    <property type="entry name" value="MauL"/>
</dbReference>
<dbReference type="CDD" id="cd04221">
    <property type="entry name" value="MauL"/>
    <property type="match status" value="1"/>
</dbReference>
<dbReference type="Proteomes" id="UP000180253">
    <property type="component" value="Unassembled WGS sequence"/>
</dbReference>
<organism evidence="2 3">
    <name type="scientific">Pseudoalteromonas byunsanensis</name>
    <dbReference type="NCBI Taxonomy" id="327939"/>
    <lineage>
        <taxon>Bacteria</taxon>
        <taxon>Pseudomonadati</taxon>
        <taxon>Pseudomonadota</taxon>
        <taxon>Gammaproteobacteria</taxon>
        <taxon>Alteromonadales</taxon>
        <taxon>Pseudoalteromonadaceae</taxon>
        <taxon>Pseudoalteromonas</taxon>
    </lineage>
</organism>
<keyword evidence="1" id="KW-0732">Signal</keyword>
<feature type="signal peptide" evidence="1">
    <location>
        <begin position="1"/>
        <end position="19"/>
    </location>
</feature>
<gene>
    <name evidence="2" type="ORF">BIW53_00615</name>
</gene>
<dbReference type="SUPFAM" id="SSF49503">
    <property type="entry name" value="Cupredoxins"/>
    <property type="match status" value="1"/>
</dbReference>
<evidence type="ECO:0000313" key="2">
    <source>
        <dbReference type="EMBL" id="OHU97910.1"/>
    </source>
</evidence>
<name>A0A1S1NCL3_9GAMM</name>
<reference evidence="2 3" key="1">
    <citation type="submission" date="2016-10" db="EMBL/GenBank/DDBJ databases">
        <title>Pseudoalteromonas amylolytica sp. nov., isolated from the surface seawater.</title>
        <authorList>
            <person name="Wu Y.-H."/>
            <person name="Cheng H."/>
            <person name="Jin X.-B."/>
            <person name="Wang C.-S."/>
            <person name="Xu X.-W."/>
        </authorList>
    </citation>
    <scope>NUCLEOTIDE SEQUENCE [LARGE SCALE GENOMIC DNA]</scope>
    <source>
        <strain evidence="2 3">JCM 12483</strain>
    </source>
</reference>
<protein>
    <recommendedName>
        <fullName evidence="4">Methylamine utilization protein</fullName>
    </recommendedName>
</protein>
<dbReference type="AlphaFoldDB" id="A0A1S1NCL3"/>
<sequence length="214" mass="24218">MLMKKIFIWLGFICFSSQALDVRISDERGNAIVGAAVWLTGSKWQATELQENKVYSMGQQDRAFVPHTLIVPSGTLVEFPNFDSILHHVYSFSKAKSFELKLYRDKPLAPVSFSQPGVVELGCNIHDWMLGYILVVNSGVYGVSDEQGIVQLTLDSSQLGNAQLNVWHERFENLDSPESKSITITQTTQVVDYQIQQTLLDKMEFLTDDTDEYE</sequence>